<dbReference type="InterPro" id="IPR018490">
    <property type="entry name" value="cNMP-bd_dom_sf"/>
</dbReference>
<proteinExistence type="predicted"/>
<evidence type="ECO:0000256" key="2">
    <source>
        <dbReference type="SAM" id="MobiDB-lite"/>
    </source>
</evidence>
<dbReference type="EMBL" id="CCKQ01000488">
    <property type="protein sequence ID" value="CDW71561.1"/>
    <property type="molecule type" value="Genomic_DNA"/>
</dbReference>
<feature type="region of interest" description="Disordered" evidence="2">
    <location>
        <begin position="796"/>
        <end position="820"/>
    </location>
</feature>
<feature type="coiled-coil region" evidence="1">
    <location>
        <begin position="651"/>
        <end position="678"/>
    </location>
</feature>
<feature type="region of interest" description="Disordered" evidence="2">
    <location>
        <begin position="500"/>
        <end position="597"/>
    </location>
</feature>
<dbReference type="PROSITE" id="PS50042">
    <property type="entry name" value="CNMP_BINDING_3"/>
    <property type="match status" value="1"/>
</dbReference>
<feature type="compositionally biased region" description="Basic and acidic residues" evidence="2">
    <location>
        <begin position="423"/>
        <end position="432"/>
    </location>
</feature>
<name>A0A077ZSW3_STYLE</name>
<dbReference type="SUPFAM" id="SSF51206">
    <property type="entry name" value="cAMP-binding domain-like"/>
    <property type="match status" value="1"/>
</dbReference>
<dbReference type="InterPro" id="IPR000595">
    <property type="entry name" value="cNMP-bd_dom"/>
</dbReference>
<sequence>MPPQISQSSVRHQEVIDVDNPNQDSRASSSSNQLPQEKQSLVPKQKPALRQKLDVLRFQYNALFQQDLKNFLPDAKKFVANPILISQKNQDQILLSRDFDPFSRPQIRESLLTTLRQAQQIEDLDVRLQSCSHFSEIQNDMFKSRGTLDFAQISSSVSFIEKSTLNTDVFYGLLVNDQQRLSEFAEHTIYSLVVQKQEDIEYPCLFQLTLDNQQVDYTFGTKLSEVKDLDAKFVYQDFRDKTGSFAVQRNKLLSLDQIRKISNVVKQETTFGLMLYYGGTQIEAKNKTFQEYGYRTHLLQHIIVGLKTLQQKGSMDQIIVCSDLKQPNPPELILLEQLYEEMIKTENQSDFLYGQLLPPHVLDLEDKFAKYIKNINESIAIYRQEYLKQAIEQLSAPEQALKNVKIECLKAWGLLQDEKGKVSSRNTEDEFLNKQLPEQRMGNKSVWNPKHTQRPHDKNRNPEPNIPMASEDEMARLVRAQDKASEELLSVINKPKYQNKAKIEEQRKQRHQEEQRIQKELEEQKRKQDIERLMEKIKGGDKKAAAKKKLKEPKPEDNKKDAEKFDYHQNRGENNREENKQRKEEYQKQSIISIRKDTVNERKPELLTKRPAEHISKEYQYDKYERGQKRIREQEGNEKKNLLDSNEIESKEFIQDRNRKIQEQIEANKRKQDNDKEEFQTLFSIISGQLEYDNVAQIATKYRKPNMKLFQNIQALSPRNRRSSSPRKSISPENSPRTKIQNLIGKQQQSQNSEMEKQMRMSTTKINFNKEAISDSPEQNQPSSLFKRIFCMSPKNSKQNLRPQKQEQIQSSQNQDLLRDTSNSMLRVRFDSVDQYSTFAKQDRSPRKLKLRINPTELMIQEETKQPNVDSNQKLQQQKIEINQKDQNDHEMANDYAEANTQKEHIQIQDQFQEDNQVVESIVIEIGKNDINIDSTIAKIQSETKLEKIGSLKLETKITKIKKIKPQPIQDLENKKQQSQKSPHRQIRSQSYQIDENQLIKTDQPIANQELQDEITEPLLVSQTQKLMLKQKQPGTFKLKKETKNSSILMSEMSESTEYNTINNVKNHKYSNRSSKLSLLTNKMQSYPQKQIQDGKLLLAQLGYYESQNETRNKTAFENKRIAMSQSVQPSAKLERLKIQKIIEQQKQQKNLSALKLNSKLENNLFHKVETQDAYSTRGRCKSVLKPMATPYMSIKQLPNIASRNNNSITVQQISNDPQQQDLLDDNQLQSALDKYLQDRNISPLSKQKINQTFDLSSSGTTPSSIDDSNFKIQLKQYLLEQSSSQDQKIPVSLMNEIMRITIFKKMNKQNIKLLISHAFSLVNFKKGKILYKEEDESKSIYIVISGCLSFWNRKNGQIGKVISGFTAGEECLLDKNYVCRLENCHADEESCIFQIDKDQWVSFKKSVDPKESLLLKDIALLESAFNRNFIIKKGWKNGGFTKLIQGKKIQDFLNNTYEL</sequence>
<organism evidence="4 5">
    <name type="scientific">Stylonychia lemnae</name>
    <name type="common">Ciliate</name>
    <dbReference type="NCBI Taxonomy" id="5949"/>
    <lineage>
        <taxon>Eukaryota</taxon>
        <taxon>Sar</taxon>
        <taxon>Alveolata</taxon>
        <taxon>Ciliophora</taxon>
        <taxon>Intramacronucleata</taxon>
        <taxon>Spirotrichea</taxon>
        <taxon>Stichotrichia</taxon>
        <taxon>Sporadotrichida</taxon>
        <taxon>Oxytrichidae</taxon>
        <taxon>Stylonychinae</taxon>
        <taxon>Stylonychia</taxon>
    </lineage>
</organism>
<dbReference type="SMART" id="SM00100">
    <property type="entry name" value="cNMP"/>
    <property type="match status" value="1"/>
</dbReference>
<protein>
    <recommendedName>
        <fullName evidence="3">Cyclic nucleotide-binding domain-containing protein</fullName>
    </recommendedName>
</protein>
<feature type="compositionally biased region" description="Polar residues" evidence="2">
    <location>
        <begin position="737"/>
        <end position="753"/>
    </location>
</feature>
<dbReference type="InParanoid" id="A0A077ZSW3"/>
<evidence type="ECO:0000259" key="3">
    <source>
        <dbReference type="PROSITE" id="PS50042"/>
    </source>
</evidence>
<keyword evidence="5" id="KW-1185">Reference proteome</keyword>
<feature type="region of interest" description="Disordered" evidence="2">
    <location>
        <begin position="714"/>
        <end position="760"/>
    </location>
</feature>
<feature type="region of interest" description="Disordered" evidence="2">
    <location>
        <begin position="1"/>
        <end position="45"/>
    </location>
</feature>
<feature type="region of interest" description="Disordered" evidence="2">
    <location>
        <begin position="967"/>
        <end position="990"/>
    </location>
</feature>
<accession>A0A077ZSW3</accession>
<evidence type="ECO:0000313" key="4">
    <source>
        <dbReference type="EMBL" id="CDW71561.1"/>
    </source>
</evidence>
<feature type="compositionally biased region" description="Low complexity" evidence="2">
    <location>
        <begin position="726"/>
        <end position="735"/>
    </location>
</feature>
<feature type="compositionally biased region" description="Polar residues" evidence="2">
    <location>
        <begin position="1"/>
        <end position="10"/>
    </location>
</feature>
<feature type="domain" description="Cyclic nucleotide-binding" evidence="3">
    <location>
        <begin position="1303"/>
        <end position="1401"/>
    </location>
</feature>
<dbReference type="InterPro" id="IPR014710">
    <property type="entry name" value="RmlC-like_jellyroll"/>
</dbReference>
<dbReference type="Proteomes" id="UP000039865">
    <property type="component" value="Unassembled WGS sequence"/>
</dbReference>
<dbReference type="Gene3D" id="2.60.120.10">
    <property type="entry name" value="Jelly Rolls"/>
    <property type="match status" value="1"/>
</dbReference>
<gene>
    <name evidence="4" type="primary">Contig17664.g18788</name>
    <name evidence="4" type="ORF">STYLEM_508</name>
</gene>
<dbReference type="Pfam" id="PF00027">
    <property type="entry name" value="cNMP_binding"/>
    <property type="match status" value="1"/>
</dbReference>
<evidence type="ECO:0000313" key="5">
    <source>
        <dbReference type="Proteomes" id="UP000039865"/>
    </source>
</evidence>
<feature type="compositionally biased region" description="Polar residues" evidence="2">
    <location>
        <begin position="20"/>
        <end position="39"/>
    </location>
</feature>
<feature type="compositionally biased region" description="Basic and acidic residues" evidence="2">
    <location>
        <begin position="552"/>
        <end position="587"/>
    </location>
</feature>
<reference evidence="4 5" key="1">
    <citation type="submission" date="2014-06" db="EMBL/GenBank/DDBJ databases">
        <authorList>
            <person name="Swart Estienne"/>
        </authorList>
    </citation>
    <scope>NUCLEOTIDE SEQUENCE [LARGE SCALE GENOMIC DNA]</scope>
    <source>
        <strain evidence="4 5">130c</strain>
    </source>
</reference>
<feature type="region of interest" description="Disordered" evidence="2">
    <location>
        <begin position="423"/>
        <end position="467"/>
    </location>
</feature>
<dbReference type="CDD" id="cd00038">
    <property type="entry name" value="CAP_ED"/>
    <property type="match status" value="1"/>
</dbReference>
<evidence type="ECO:0000256" key="1">
    <source>
        <dbReference type="SAM" id="Coils"/>
    </source>
</evidence>
<feature type="compositionally biased region" description="Low complexity" evidence="2">
    <location>
        <begin position="806"/>
        <end position="815"/>
    </location>
</feature>
<feature type="compositionally biased region" description="Basic and acidic residues" evidence="2">
    <location>
        <begin position="501"/>
        <end position="544"/>
    </location>
</feature>
<keyword evidence="1" id="KW-0175">Coiled coil</keyword>